<organism evidence="2 3">
    <name type="scientific">Mycobacterium stomatepiae</name>
    <dbReference type="NCBI Taxonomy" id="470076"/>
    <lineage>
        <taxon>Bacteria</taxon>
        <taxon>Bacillati</taxon>
        <taxon>Actinomycetota</taxon>
        <taxon>Actinomycetes</taxon>
        <taxon>Mycobacteriales</taxon>
        <taxon>Mycobacteriaceae</taxon>
        <taxon>Mycobacterium</taxon>
        <taxon>Mycobacterium simiae complex</taxon>
    </lineage>
</organism>
<accession>A0A7I7QIK1</accession>
<dbReference type="Proteomes" id="UP000467130">
    <property type="component" value="Chromosome"/>
</dbReference>
<proteinExistence type="predicted"/>
<feature type="compositionally biased region" description="Pro residues" evidence="1">
    <location>
        <begin position="17"/>
        <end position="26"/>
    </location>
</feature>
<sequence length="70" mass="7174">MATEFAEQANAHAKPTDSPPSSPLPPQSAHGPVSRPWVPGGENLVPELGPGSDTGRKRVEALAEAGHLAV</sequence>
<evidence type="ECO:0000313" key="3">
    <source>
        <dbReference type="Proteomes" id="UP000467130"/>
    </source>
</evidence>
<dbReference type="AlphaFoldDB" id="A0A7I7QIK1"/>
<gene>
    <name evidence="2" type="ORF">MSTO_59810</name>
</gene>
<dbReference type="KEGG" id="msto:MSTO_59810"/>
<name>A0A7I7QIK1_9MYCO</name>
<evidence type="ECO:0000313" key="2">
    <source>
        <dbReference type="EMBL" id="BBY25776.1"/>
    </source>
</evidence>
<evidence type="ECO:0000256" key="1">
    <source>
        <dbReference type="SAM" id="MobiDB-lite"/>
    </source>
</evidence>
<dbReference type="EMBL" id="AP022587">
    <property type="protein sequence ID" value="BBY25776.1"/>
    <property type="molecule type" value="Genomic_DNA"/>
</dbReference>
<protein>
    <submittedName>
        <fullName evidence="2">Uncharacterized protein</fullName>
    </submittedName>
</protein>
<keyword evidence="3" id="KW-1185">Reference proteome</keyword>
<feature type="region of interest" description="Disordered" evidence="1">
    <location>
        <begin position="1"/>
        <end position="55"/>
    </location>
</feature>
<reference evidence="2 3" key="1">
    <citation type="journal article" date="2019" name="Emerg. Microbes Infect.">
        <title>Comprehensive subspecies identification of 175 nontuberculous mycobacteria species based on 7547 genomic profiles.</title>
        <authorList>
            <person name="Matsumoto Y."/>
            <person name="Kinjo T."/>
            <person name="Motooka D."/>
            <person name="Nabeya D."/>
            <person name="Jung N."/>
            <person name="Uechi K."/>
            <person name="Horii T."/>
            <person name="Iida T."/>
            <person name="Fujita J."/>
            <person name="Nakamura S."/>
        </authorList>
    </citation>
    <scope>NUCLEOTIDE SEQUENCE [LARGE SCALE GENOMIC DNA]</scope>
    <source>
        <strain evidence="2 3">JCM 17783</strain>
    </source>
</reference>